<evidence type="ECO:0000313" key="1">
    <source>
        <dbReference type="EMBL" id="SVA63012.1"/>
    </source>
</evidence>
<dbReference type="EMBL" id="UINC01014848">
    <property type="protein sequence ID" value="SVA63012.1"/>
    <property type="molecule type" value="Genomic_DNA"/>
</dbReference>
<name>A0A381XEQ1_9ZZZZ</name>
<gene>
    <name evidence="1" type="ORF">METZ01_LOCUS115866</name>
</gene>
<protein>
    <submittedName>
        <fullName evidence="1">Uncharacterized protein</fullName>
    </submittedName>
</protein>
<sequence>MQKVSAQPDTCQIVDVRGESEFIKQEFVKQNHRKRLSPDQCSR</sequence>
<accession>A0A381XEQ1</accession>
<proteinExistence type="predicted"/>
<reference evidence="1" key="1">
    <citation type="submission" date="2018-05" db="EMBL/GenBank/DDBJ databases">
        <authorList>
            <person name="Lanie J.A."/>
            <person name="Ng W.-L."/>
            <person name="Kazmierczak K.M."/>
            <person name="Andrzejewski T.M."/>
            <person name="Davidsen T.M."/>
            <person name="Wayne K.J."/>
            <person name="Tettelin H."/>
            <person name="Glass J.I."/>
            <person name="Rusch D."/>
            <person name="Podicherti R."/>
            <person name="Tsui H.-C.T."/>
            <person name="Winkler M.E."/>
        </authorList>
    </citation>
    <scope>NUCLEOTIDE SEQUENCE</scope>
</reference>
<dbReference type="AlphaFoldDB" id="A0A381XEQ1"/>
<organism evidence="1">
    <name type="scientific">marine metagenome</name>
    <dbReference type="NCBI Taxonomy" id="408172"/>
    <lineage>
        <taxon>unclassified sequences</taxon>
        <taxon>metagenomes</taxon>
        <taxon>ecological metagenomes</taxon>
    </lineage>
</organism>